<dbReference type="RefSeq" id="WP_027463699.1">
    <property type="nucleotide sequence ID" value="NZ_CP021082.1"/>
</dbReference>
<sequence length="418" mass="45007">MTTPRIEFRPLRPALLAGHTTTLTLLIRVHPAPTSGQTTRRPPLNLAFVIDRSGSMSGTPLQMARQAAVAAVRQMRPDDRVSVVAFDQQVDVIVPSQPVTDREAIIRAIDGIDDRGSTDLHSGWLEGATQVAQHLTPGALNRVIILSDGQANAGVTDRGEIARDVRGLTERGISTTAIGLGAHYDEELLLAIADAGDGNFEHVEDPARLPTFFEEELQGLTRTTGRMVSLGLEPNPEFGVQVQDVLTALTRNTYGRLQLPNLVDGRAVEVVVTLTVPAPAQPAGRTLGVTRVRLAWTGTDGKRQTRRAQLDLPLLDAAAYEALPEDPAVLEAQALQQAARLKREAVSAMDRGDLFAAQEHLRSVQGLIASAPMSAEVLHHELQDLQAVAGAMASGDAALSRKRALSQVDARTRSKRRQ</sequence>
<dbReference type="InterPro" id="IPR051266">
    <property type="entry name" value="CLCR"/>
</dbReference>
<dbReference type="EMBL" id="CP021082">
    <property type="protein sequence ID" value="ASN82571.1"/>
    <property type="molecule type" value="Genomic_DNA"/>
</dbReference>
<dbReference type="InterPro" id="IPR036465">
    <property type="entry name" value="vWFA_dom_sf"/>
</dbReference>
<dbReference type="KEGG" id="dfc:DFI_15455"/>
<gene>
    <name evidence="2" type="ORF">DFI_15455</name>
</gene>
<evidence type="ECO:0000259" key="1">
    <source>
        <dbReference type="PROSITE" id="PS50234"/>
    </source>
</evidence>
<proteinExistence type="predicted"/>
<dbReference type="STRING" id="317577.GCA_000419625_03111"/>
<evidence type="ECO:0000313" key="3">
    <source>
        <dbReference type="Proteomes" id="UP000259030"/>
    </source>
</evidence>
<keyword evidence="3" id="KW-1185">Reference proteome</keyword>
<protein>
    <recommendedName>
        <fullName evidence="1">VWFA domain-containing protein</fullName>
    </recommendedName>
</protein>
<name>A0A221T131_9DEIO</name>
<dbReference type="InterPro" id="IPR002035">
    <property type="entry name" value="VWF_A"/>
</dbReference>
<feature type="domain" description="VWFA" evidence="1">
    <location>
        <begin position="45"/>
        <end position="217"/>
    </location>
</feature>
<geneLocation type="plasmid" evidence="3">
    <name>pdfi1</name>
</geneLocation>
<dbReference type="PANTHER" id="PTHR10579:SF43">
    <property type="entry name" value="ZINC FINGER (C3HC4-TYPE RING FINGER) FAMILY PROTEIN"/>
    <property type="match status" value="1"/>
</dbReference>
<reference evidence="2 3" key="1">
    <citation type="submission" date="2017-05" db="EMBL/GenBank/DDBJ databases">
        <title>The complete genome sequence of Deinococcus ficus isolated from the rhizosphere of the Ficus religiosa L. in Taiwan.</title>
        <authorList>
            <person name="Wu K.-M."/>
            <person name="Liao T.-L."/>
            <person name="Liu Y.-M."/>
            <person name="Young C.-C."/>
            <person name="Tsai S.-F."/>
        </authorList>
    </citation>
    <scope>NUCLEOTIDE SEQUENCE [LARGE SCALE GENOMIC DNA]</scope>
    <source>
        <strain evidence="2 3">CC-FR2-10</strain>
        <plasmid evidence="3">pdfi1</plasmid>
    </source>
</reference>
<dbReference type="PANTHER" id="PTHR10579">
    <property type="entry name" value="CALCIUM-ACTIVATED CHLORIDE CHANNEL REGULATOR"/>
    <property type="match status" value="1"/>
</dbReference>
<dbReference type="Pfam" id="PF00092">
    <property type="entry name" value="VWA"/>
    <property type="match status" value="1"/>
</dbReference>
<dbReference type="AlphaFoldDB" id="A0A221T131"/>
<dbReference type="Gene3D" id="3.40.50.410">
    <property type="entry name" value="von Willebrand factor, type A domain"/>
    <property type="match status" value="1"/>
</dbReference>
<keyword evidence="2" id="KW-0614">Plasmid</keyword>
<dbReference type="SMART" id="SM00327">
    <property type="entry name" value="VWA"/>
    <property type="match status" value="1"/>
</dbReference>
<dbReference type="PROSITE" id="PS50234">
    <property type="entry name" value="VWFA"/>
    <property type="match status" value="1"/>
</dbReference>
<dbReference type="SUPFAM" id="SSF53300">
    <property type="entry name" value="vWA-like"/>
    <property type="match status" value="1"/>
</dbReference>
<dbReference type="Proteomes" id="UP000259030">
    <property type="component" value="Plasmid pDFI1"/>
</dbReference>
<organism evidence="2 3">
    <name type="scientific">Deinococcus ficus</name>
    <dbReference type="NCBI Taxonomy" id="317577"/>
    <lineage>
        <taxon>Bacteria</taxon>
        <taxon>Thermotogati</taxon>
        <taxon>Deinococcota</taxon>
        <taxon>Deinococci</taxon>
        <taxon>Deinococcales</taxon>
        <taxon>Deinococcaceae</taxon>
        <taxon>Deinococcus</taxon>
    </lineage>
</organism>
<evidence type="ECO:0000313" key="2">
    <source>
        <dbReference type="EMBL" id="ASN82571.1"/>
    </source>
</evidence>
<accession>A0A221T131</accession>